<name>A0AAD0KFY2_9BACL</name>
<dbReference type="InterPro" id="IPR007110">
    <property type="entry name" value="Ig-like_dom"/>
</dbReference>
<feature type="domain" description="SLH" evidence="4">
    <location>
        <begin position="1688"/>
        <end position="1742"/>
    </location>
</feature>
<dbReference type="PANTHER" id="PTHR13246">
    <property type="entry name" value="ENDO BETA N-ACETYLGLUCOSAMINIDASE"/>
    <property type="match status" value="1"/>
</dbReference>
<evidence type="ECO:0000313" key="6">
    <source>
        <dbReference type="Proteomes" id="UP000249163"/>
    </source>
</evidence>
<dbReference type="InterPro" id="IPR001119">
    <property type="entry name" value="SLH_dom"/>
</dbReference>
<dbReference type="InterPro" id="IPR036179">
    <property type="entry name" value="Ig-like_dom_sf"/>
</dbReference>
<feature type="domain" description="Ig-like" evidence="3">
    <location>
        <begin position="1254"/>
        <end position="1340"/>
    </location>
</feature>
<dbReference type="Gene3D" id="3.20.20.80">
    <property type="entry name" value="Glycosidases"/>
    <property type="match status" value="1"/>
</dbReference>
<protein>
    <recommendedName>
        <fullName evidence="7">Mannosyl-glycoprotein endo-beta-N-acetylglucosaminidase</fullName>
    </recommendedName>
</protein>
<dbReference type="Proteomes" id="UP000249163">
    <property type="component" value="Chromosome"/>
</dbReference>
<evidence type="ECO:0000256" key="1">
    <source>
        <dbReference type="ARBA" id="ARBA00004196"/>
    </source>
</evidence>
<dbReference type="GO" id="GO:0033925">
    <property type="term" value="F:mannosyl-glycoprotein endo-beta-N-acetylglucosaminidase activity"/>
    <property type="evidence" value="ECO:0007669"/>
    <property type="project" value="InterPro"/>
</dbReference>
<comment type="subcellular location">
    <subcellularLocation>
        <location evidence="1">Cell envelope</location>
    </subcellularLocation>
</comment>
<feature type="domain" description="Ig-like" evidence="3">
    <location>
        <begin position="1062"/>
        <end position="1145"/>
    </location>
</feature>
<dbReference type="PANTHER" id="PTHR13246:SF1">
    <property type="entry name" value="CYTOSOLIC ENDO-BETA-N-ACETYLGLUCOSAMINIDASE"/>
    <property type="match status" value="1"/>
</dbReference>
<dbReference type="Pfam" id="PF03644">
    <property type="entry name" value="Glyco_hydro_85"/>
    <property type="match status" value="1"/>
</dbReference>
<dbReference type="GO" id="GO:0030313">
    <property type="term" value="C:cell envelope"/>
    <property type="evidence" value="ECO:0007669"/>
    <property type="project" value="UniProtKB-SubCell"/>
</dbReference>
<evidence type="ECO:0000259" key="4">
    <source>
        <dbReference type="PROSITE" id="PS51272"/>
    </source>
</evidence>
<dbReference type="GO" id="GO:0005829">
    <property type="term" value="C:cytosol"/>
    <property type="evidence" value="ECO:0007669"/>
    <property type="project" value="UniProtKB-SubCell"/>
</dbReference>
<feature type="compositionally biased region" description="Low complexity" evidence="2">
    <location>
        <begin position="1355"/>
        <end position="1386"/>
    </location>
</feature>
<dbReference type="Gene3D" id="2.60.40.4270">
    <property type="entry name" value="Listeria-Bacteroides repeat domain"/>
    <property type="match status" value="1"/>
</dbReference>
<dbReference type="Gene3D" id="2.60.120.260">
    <property type="entry name" value="Galactose-binding domain-like"/>
    <property type="match status" value="1"/>
</dbReference>
<proteinExistence type="predicted"/>
<dbReference type="PROSITE" id="PS51272">
    <property type="entry name" value="SLH"/>
    <property type="match status" value="3"/>
</dbReference>
<feature type="domain" description="SLH" evidence="4">
    <location>
        <begin position="1628"/>
        <end position="1686"/>
    </location>
</feature>
<dbReference type="Gene3D" id="2.60.40.10">
    <property type="entry name" value="Immunoglobulins"/>
    <property type="match status" value="3"/>
</dbReference>
<sequence length="1742" mass="188132">MWLDTECVGRREKKQKRVGAVEGRDNRSNLLAVRRHSETHYASWMRVTETTTGRGEWKMNLHTGKKARRKLTSAVLAAALLVSGLPLTAYAGDTWPFTGDSAPGANQPNVHGYTSSHIANWSPATDPDAELLRSRVPLQKRNAPFAATQANPALSADTQMINVAGDYGNAFIENAPYTNKFAQYHFNFWQYIDYYSYWHGTATAYTPPEYYDELAQKDWQQKWFEFGMLNIPNPTYTDAAHKNGVLSLAGIFFSNNDRGQQTYKQMIVKDENGNFPVADKLIEMAGYFGFDGYFVNQEEMNPNVATQDIPDYIAFMKVLQEGGLYVQWYDSLNTNTGANTFARTINDTNISFLVDKSTKEPVSNSFFFDYGAGNTQITNAANYLSNLNASLGTSYNLFEVGFAGLEAGRDRFKSVNGTALMSKLDSNGLPRLSLATLGADFVHAGLDEDMNLSYPVSHRSENGYQWMTKLREQLWWSGPNVDPKNTIKSATNTVSDVYADNRYWPGISSVIAERSVIKDKNFYTNFNTGQGLSYSVNGEVSNPDEWSNMSLQDIPVTWQWWQDTAGNKLTVDFDYGPEYNLAGTNRYNYEQIGAYNGGSSLVVNGNLNAKNFLRLYKTELEVNGNSKLSISFNKPSATDASAMAVGLILADDPNTVVEVAVPNSGQHSEGWVTKELDLSAYAGHNIAALGLVFDPGQGTASTYQMNVGQLRVYDGSAVKPAAPAELAVAEAFTDTGEMVVKWKLDPDYTKIKQYNVYVNDVFMGGKYDEVFYLKHLPVKSGTLKVVAVGADGVEGEAASLAFDLDAAVSGVKVDSSADGELTVNWTNSTQASGDITVRVQSLNWITTSEPVSQQVVAPAGASTALFTGMPVNGDDYIVTVTAGNTDPVSVSGRFIDTVAEPYAEEWSWTDGKLNLPMPNTRDWRYMYVYEDGNPKSFATTYSSGNKPMIIRGRTTKASLSFTSTAKVVHVVMEDYAGNRSKPVYVKGSYPVLFDANGGEPANTVAEAVYGTLLLEPTGIAREGYDLEGWYVGEGEGARRWNFAEDLITGELNLQAKWALQAPKVQIVGEGSFRENTSATLTAVATGAGQLTYAWYADTGSGYGDALGMSASYTIPALTTVMDGDKYKVIVTNESGGSSEAEYTLNVTPAEAPWEVPDFITDLPSALDVIMGEEVKLFVQIRGDVESIRWETKAATAEEWTVVESVTSAVYAFTASEADSGTQFRVVLIGKEGTEPSTRTGNELTVTVHPAPDAPVITSNSVDKNPAVVGDKVSFAVVASAVYGELSYQWLKDGQAIEGAVERDYTIASAKETDSGEYTAVVTNTKILNGHPYTAVQKSGTIDFKVHNTPVSTPQPTLAPETGTGTGGTTPAATATPLPSPTSTTLTVPASALSTSTENGKVTVNVPAGVTAIELPVNAGELLGIHQLELAASGTTLGIAPELLVQLKALLNEAQASGGKIQAKLSPETLNMSTLKAERGVVLRGTGMTFDLSIIAGNGTSSRLPSFSKPVTLQWSATNTDYNTNLLGLYAIAEGGSLTYLGGVYANGFLQGEFSGTGRLAVLEYNKSFADVPSTHWAADTIRQLAAKHLVQGSSENGFEPARSITRAEFVKLLAGVLGLQDQAELKFSDVPSGVWYEQDLARLVRAGIVGGRTAEHFDPSANISRQEIVTMLMRAYVLEHGTLQSSAPATFTDSNEVAAWAADSVNAASSLGLLNGRTDGNFVPGGLATRAEAAQFILNYIR</sequence>
<dbReference type="InterPro" id="IPR042229">
    <property type="entry name" value="Listeria/Bacterioides_rpt_sf"/>
</dbReference>
<dbReference type="InterPro" id="IPR005201">
    <property type="entry name" value="TIM_ENGase"/>
</dbReference>
<dbReference type="InterPro" id="IPR032979">
    <property type="entry name" value="ENGase"/>
</dbReference>
<feature type="domain" description="SLH" evidence="4">
    <location>
        <begin position="1564"/>
        <end position="1627"/>
    </location>
</feature>
<dbReference type="SUPFAM" id="SSF48726">
    <property type="entry name" value="Immunoglobulin"/>
    <property type="match status" value="1"/>
</dbReference>
<evidence type="ECO:0000313" key="5">
    <source>
        <dbReference type="EMBL" id="AWV31864.1"/>
    </source>
</evidence>
<dbReference type="Pfam" id="PF09479">
    <property type="entry name" value="Flg_new"/>
    <property type="match status" value="1"/>
</dbReference>
<dbReference type="SMART" id="SM00409">
    <property type="entry name" value="IG"/>
    <property type="match status" value="2"/>
</dbReference>
<dbReference type="Pfam" id="PF00395">
    <property type="entry name" value="SLH"/>
    <property type="match status" value="3"/>
</dbReference>
<evidence type="ECO:0008006" key="7">
    <source>
        <dbReference type="Google" id="ProtNLM"/>
    </source>
</evidence>
<dbReference type="RefSeq" id="WP_111502630.1">
    <property type="nucleotide sequence ID" value="NZ_CP021965.1"/>
</dbReference>
<dbReference type="InterPro" id="IPR013783">
    <property type="entry name" value="Ig-like_fold"/>
</dbReference>
<evidence type="ECO:0000259" key="3">
    <source>
        <dbReference type="PROSITE" id="PS50835"/>
    </source>
</evidence>
<reference evidence="5 6" key="1">
    <citation type="submission" date="2017-06" db="EMBL/GenBank/DDBJ databases">
        <title>Complete genome sequence of Paenibacillus odorifer CBA7130.</title>
        <authorList>
            <person name="Nam Y.-D."/>
            <person name="Kang J."/>
            <person name="Chung W.-H."/>
        </authorList>
    </citation>
    <scope>NUCLEOTIDE SEQUENCE [LARGE SCALE GENOMIC DNA]</scope>
    <source>
        <strain evidence="5 6">CBA7130</strain>
    </source>
</reference>
<dbReference type="EMBL" id="CP021965">
    <property type="protein sequence ID" value="AWV31864.1"/>
    <property type="molecule type" value="Genomic_DNA"/>
</dbReference>
<organism evidence="5 6">
    <name type="scientific">Paenibacillus odorifer</name>
    <dbReference type="NCBI Taxonomy" id="189426"/>
    <lineage>
        <taxon>Bacteria</taxon>
        <taxon>Bacillati</taxon>
        <taxon>Bacillota</taxon>
        <taxon>Bacilli</taxon>
        <taxon>Bacillales</taxon>
        <taxon>Paenibacillaceae</taxon>
        <taxon>Paenibacillus</taxon>
    </lineage>
</organism>
<gene>
    <name evidence="5" type="ORF">CD191_04040</name>
</gene>
<accession>A0AAD0KFY2</accession>
<feature type="region of interest" description="Disordered" evidence="2">
    <location>
        <begin position="1347"/>
        <end position="1386"/>
    </location>
</feature>
<evidence type="ECO:0000256" key="2">
    <source>
        <dbReference type="SAM" id="MobiDB-lite"/>
    </source>
</evidence>
<dbReference type="InterPro" id="IPR003599">
    <property type="entry name" value="Ig_sub"/>
</dbReference>
<dbReference type="InterPro" id="IPR013378">
    <property type="entry name" value="InlB-like_B-rpt"/>
</dbReference>
<dbReference type="PROSITE" id="PS50835">
    <property type="entry name" value="IG_LIKE"/>
    <property type="match status" value="2"/>
</dbReference>